<comment type="similarity">
    <text evidence="1">Belongs to the LacAB/RpiB family.</text>
</comment>
<dbReference type="PIRSF" id="PIRSF005384">
    <property type="entry name" value="RpiB_LacA_B"/>
    <property type="match status" value="1"/>
</dbReference>
<accession>A0A2K2U8A7</accession>
<sequence>MKISIASDHAGFEQKQALKAYLEEEGHEVTDRGPDSDERVDYPDFAALVAHDVAAGAAERGVLVCGTGIGMAVAANKVRGIRAANVTSPVFASLAREHNDANVVAVSGRFVDLATNREIVDAFLSTGFGGGRHAGRVEKIAALENE</sequence>
<dbReference type="GO" id="GO:0019316">
    <property type="term" value="P:D-allose catabolic process"/>
    <property type="evidence" value="ECO:0007669"/>
    <property type="project" value="TreeGrafter"/>
</dbReference>
<feature type="binding site" evidence="4">
    <location>
        <begin position="66"/>
        <end position="70"/>
    </location>
    <ligand>
        <name>D-ribulose 5-phosphate</name>
        <dbReference type="ChEBI" id="CHEBI:58121"/>
    </ligand>
</feature>
<dbReference type="InterPro" id="IPR003500">
    <property type="entry name" value="RpiB_LacA_LacB"/>
</dbReference>
<dbReference type="NCBIfam" id="NF004051">
    <property type="entry name" value="PRK05571.1"/>
    <property type="match status" value="1"/>
</dbReference>
<dbReference type="InterPro" id="IPR004785">
    <property type="entry name" value="RpiB"/>
</dbReference>
<comment type="caution">
    <text evidence="6">The sequence shown here is derived from an EMBL/GenBank/DDBJ whole genome shotgun (WGS) entry which is preliminary data.</text>
</comment>
<protein>
    <submittedName>
        <fullName evidence="6">Ribose 5-phosphate isomerase B</fullName>
        <ecNumber evidence="5">5.3.1.6</ecNumber>
    </submittedName>
</protein>
<keyword evidence="7" id="KW-1185">Reference proteome</keyword>
<evidence type="ECO:0000313" key="5">
    <source>
        <dbReference type="EMBL" id="HJH42817.1"/>
    </source>
</evidence>
<dbReference type="NCBIfam" id="TIGR01120">
    <property type="entry name" value="rpiB"/>
    <property type="match status" value="1"/>
</dbReference>
<dbReference type="GO" id="GO:0004751">
    <property type="term" value="F:ribose-5-phosphate isomerase activity"/>
    <property type="evidence" value="ECO:0007669"/>
    <property type="project" value="UniProtKB-EC"/>
</dbReference>
<evidence type="ECO:0000256" key="4">
    <source>
        <dbReference type="PIRSR" id="PIRSR005384-2"/>
    </source>
</evidence>
<name>A0A2K2U8A7_9ACTN</name>
<feature type="binding site" evidence="4">
    <location>
        <position position="109"/>
    </location>
    <ligand>
        <name>D-ribulose 5-phosphate</name>
        <dbReference type="ChEBI" id="CHEBI:58121"/>
    </ligand>
</feature>
<dbReference type="Gene3D" id="3.40.1400.10">
    <property type="entry name" value="Sugar-phosphate isomerase, RpiB/LacA/LacB"/>
    <property type="match status" value="1"/>
</dbReference>
<feature type="binding site" evidence="4">
    <location>
        <position position="136"/>
    </location>
    <ligand>
        <name>D-ribulose 5-phosphate</name>
        <dbReference type="ChEBI" id="CHEBI:58121"/>
    </ligand>
</feature>
<feature type="binding site" evidence="4">
    <location>
        <position position="99"/>
    </location>
    <ligand>
        <name>D-ribulose 5-phosphate</name>
        <dbReference type="ChEBI" id="CHEBI:58121"/>
    </ligand>
</feature>
<dbReference type="EC" id="5.3.1.6" evidence="5"/>
<dbReference type="SUPFAM" id="SSF89623">
    <property type="entry name" value="Ribose/Galactose isomerase RpiB/AlsB"/>
    <property type="match status" value="1"/>
</dbReference>
<dbReference type="Pfam" id="PF02502">
    <property type="entry name" value="LacAB_rpiB"/>
    <property type="match status" value="1"/>
</dbReference>
<feature type="binding site" evidence="4">
    <location>
        <position position="132"/>
    </location>
    <ligand>
        <name>D-ribulose 5-phosphate</name>
        <dbReference type="ChEBI" id="CHEBI:58121"/>
    </ligand>
</feature>
<dbReference type="InterPro" id="IPR036569">
    <property type="entry name" value="RpiB_LacA_LacB_sf"/>
</dbReference>
<dbReference type="PANTHER" id="PTHR30345:SF0">
    <property type="entry name" value="DNA DAMAGE-REPAIR_TOLERATION PROTEIN DRT102"/>
    <property type="match status" value="1"/>
</dbReference>
<dbReference type="GO" id="GO:0009052">
    <property type="term" value="P:pentose-phosphate shunt, non-oxidative branch"/>
    <property type="evidence" value="ECO:0007669"/>
    <property type="project" value="TreeGrafter"/>
</dbReference>
<keyword evidence="2 6" id="KW-0413">Isomerase</keyword>
<dbReference type="NCBIfam" id="TIGR00689">
    <property type="entry name" value="rpiB_lacA_lacB"/>
    <property type="match status" value="1"/>
</dbReference>
<reference evidence="5" key="2">
    <citation type="journal article" date="2021" name="PeerJ">
        <title>Extensive microbial diversity within the chicken gut microbiome revealed by metagenomics and culture.</title>
        <authorList>
            <person name="Gilroy R."/>
            <person name="Ravi A."/>
            <person name="Getino M."/>
            <person name="Pursley I."/>
            <person name="Horton D.L."/>
            <person name="Alikhan N.F."/>
            <person name="Baker D."/>
            <person name="Gharbi K."/>
            <person name="Hall N."/>
            <person name="Watson M."/>
            <person name="Adriaenssens E.M."/>
            <person name="Foster-Nyarko E."/>
            <person name="Jarju S."/>
            <person name="Secka A."/>
            <person name="Antonio M."/>
            <person name="Oren A."/>
            <person name="Chaudhuri R.R."/>
            <person name="La Ragione R."/>
            <person name="Hildebrand F."/>
            <person name="Pallen M.J."/>
        </authorList>
    </citation>
    <scope>NUCLEOTIDE SEQUENCE</scope>
    <source>
        <strain evidence="5">USAMLcec12-2067</strain>
    </source>
</reference>
<feature type="active site" description="Proton acceptor" evidence="3">
    <location>
        <position position="65"/>
    </location>
</feature>
<dbReference type="PANTHER" id="PTHR30345">
    <property type="entry name" value="RIBOSE-5-PHOSPHATE ISOMERASE B"/>
    <property type="match status" value="1"/>
</dbReference>
<feature type="binding site" evidence="4">
    <location>
        <begin position="8"/>
        <end position="9"/>
    </location>
    <ligand>
        <name>D-ribulose 5-phosphate</name>
        <dbReference type="ChEBI" id="CHEBI:58121"/>
    </ligand>
</feature>
<evidence type="ECO:0000313" key="7">
    <source>
        <dbReference type="Proteomes" id="UP000236488"/>
    </source>
</evidence>
<reference evidence="5" key="3">
    <citation type="submission" date="2021-09" db="EMBL/GenBank/DDBJ databases">
        <authorList>
            <person name="Gilroy R."/>
        </authorList>
    </citation>
    <scope>NUCLEOTIDE SEQUENCE</scope>
    <source>
        <strain evidence="5">USAMLcec12-2067</strain>
    </source>
</reference>
<dbReference type="RefSeq" id="WP_087195404.1">
    <property type="nucleotide sequence ID" value="NZ_PPEL01000001.1"/>
</dbReference>
<dbReference type="Proteomes" id="UP000236488">
    <property type="component" value="Unassembled WGS sequence"/>
</dbReference>
<dbReference type="AlphaFoldDB" id="A0A2K2U8A7"/>
<dbReference type="EMBL" id="DYZL01000063">
    <property type="protein sequence ID" value="HJH42817.1"/>
    <property type="molecule type" value="Genomic_DNA"/>
</dbReference>
<organism evidence="6 7">
    <name type="scientific">Rubneribacter badeniensis</name>
    <dbReference type="NCBI Taxonomy" id="2070688"/>
    <lineage>
        <taxon>Bacteria</taxon>
        <taxon>Bacillati</taxon>
        <taxon>Actinomycetota</taxon>
        <taxon>Coriobacteriia</taxon>
        <taxon>Eggerthellales</taxon>
        <taxon>Eggerthellaceae</taxon>
        <taxon>Rubneribacter</taxon>
    </lineage>
</organism>
<evidence type="ECO:0000313" key="6">
    <source>
        <dbReference type="EMBL" id="PNV66566.1"/>
    </source>
</evidence>
<gene>
    <name evidence="6" type="primary">rpiB</name>
    <name evidence="6" type="ORF">C2L80_00105</name>
    <name evidence="5" type="ORF">K8V16_03385</name>
</gene>
<evidence type="ECO:0000256" key="3">
    <source>
        <dbReference type="PIRSR" id="PIRSR005384-1"/>
    </source>
</evidence>
<dbReference type="EMBL" id="PPEL01000001">
    <property type="protein sequence ID" value="PNV66566.1"/>
    <property type="molecule type" value="Genomic_DNA"/>
</dbReference>
<reference evidence="6 7" key="1">
    <citation type="journal article" date="2018" name="Int. J. Syst. Evol. Microbiol.">
        <title>Rubneribacter badeniensis gen. nov., sp. nov. and Enteroscipio rubneri gen. nov., sp. nov., new members of the Eggerthellaceae isolated from human faeces.</title>
        <authorList>
            <person name="Danylec N."/>
            <person name="Gobl A."/>
            <person name="Stoll D.A."/>
            <person name="Hetzer B."/>
            <person name="Kulling S.E."/>
            <person name="Huch M."/>
        </authorList>
    </citation>
    <scope>NUCLEOTIDE SEQUENCE [LARGE SCALE GENOMIC DNA]</scope>
    <source>
        <strain evidence="6 7">ResAG-85</strain>
    </source>
</reference>
<feature type="active site" description="Proton donor" evidence="3">
    <location>
        <position position="98"/>
    </location>
</feature>
<evidence type="ECO:0000256" key="2">
    <source>
        <dbReference type="ARBA" id="ARBA00023235"/>
    </source>
</evidence>
<dbReference type="Proteomes" id="UP000789325">
    <property type="component" value="Unassembled WGS sequence"/>
</dbReference>
<evidence type="ECO:0000256" key="1">
    <source>
        <dbReference type="ARBA" id="ARBA00008754"/>
    </source>
</evidence>
<proteinExistence type="inferred from homology"/>